<dbReference type="STRING" id="441960.B6QDN1"/>
<dbReference type="SUPFAM" id="SSF69618">
    <property type="entry name" value="HemD-like"/>
    <property type="match status" value="1"/>
</dbReference>
<dbReference type="FunFam" id="3.40.50.10090:FF:000011">
    <property type="entry name" value="Uroporphyrinogen-III synthase (UroS), putative"/>
    <property type="match status" value="1"/>
</dbReference>
<dbReference type="Pfam" id="PF02602">
    <property type="entry name" value="HEM4"/>
    <property type="match status" value="1"/>
</dbReference>
<gene>
    <name evidence="3" type="ORF">PMAA_078450</name>
</gene>
<dbReference type="GO" id="GO:0006782">
    <property type="term" value="P:protoporphyrinogen IX biosynthetic process"/>
    <property type="evidence" value="ECO:0007669"/>
    <property type="project" value="UniProtKB-UniPathway"/>
</dbReference>
<dbReference type="GO" id="GO:0004852">
    <property type="term" value="F:uroporphyrinogen-III synthase activity"/>
    <property type="evidence" value="ECO:0007669"/>
    <property type="project" value="InterPro"/>
</dbReference>
<dbReference type="EMBL" id="DS995901">
    <property type="protein sequence ID" value="EEA23817.1"/>
    <property type="molecule type" value="Genomic_DNA"/>
</dbReference>
<dbReference type="PhylomeDB" id="B6QDN1"/>
<protein>
    <submittedName>
        <fullName evidence="3">Uroporphyrinogen-III synthase (UroS), putative</fullName>
    </submittedName>
</protein>
<proteinExistence type="predicted"/>
<dbReference type="OrthoDB" id="5595751at2759"/>
<dbReference type="GO" id="GO:0006780">
    <property type="term" value="P:uroporphyrinogen III biosynthetic process"/>
    <property type="evidence" value="ECO:0007669"/>
    <property type="project" value="InterPro"/>
</dbReference>
<evidence type="ECO:0000259" key="2">
    <source>
        <dbReference type="Pfam" id="PF02602"/>
    </source>
</evidence>
<accession>B6QDN1</accession>
<evidence type="ECO:0000256" key="1">
    <source>
        <dbReference type="SAM" id="MobiDB-lite"/>
    </source>
</evidence>
<dbReference type="GO" id="GO:0005829">
    <property type="term" value="C:cytosol"/>
    <property type="evidence" value="ECO:0007669"/>
    <property type="project" value="TreeGrafter"/>
</dbReference>
<keyword evidence="4" id="KW-1185">Reference proteome</keyword>
<dbReference type="CDD" id="cd06578">
    <property type="entry name" value="HemD"/>
    <property type="match status" value="1"/>
</dbReference>
<organism evidence="3 4">
    <name type="scientific">Talaromyces marneffei (strain ATCC 18224 / CBS 334.59 / QM 7333)</name>
    <name type="common">Penicillium marneffei</name>
    <dbReference type="NCBI Taxonomy" id="441960"/>
    <lineage>
        <taxon>Eukaryota</taxon>
        <taxon>Fungi</taxon>
        <taxon>Dikarya</taxon>
        <taxon>Ascomycota</taxon>
        <taxon>Pezizomycotina</taxon>
        <taxon>Eurotiomycetes</taxon>
        <taxon>Eurotiomycetidae</taxon>
        <taxon>Eurotiales</taxon>
        <taxon>Trichocomaceae</taxon>
        <taxon>Talaromyces</taxon>
        <taxon>Talaromyces sect. Talaromyces</taxon>
    </lineage>
</organism>
<dbReference type="HOGENOM" id="CLU_051874_0_0_1"/>
<dbReference type="Proteomes" id="UP000001294">
    <property type="component" value="Unassembled WGS sequence"/>
</dbReference>
<evidence type="ECO:0000313" key="4">
    <source>
        <dbReference type="Proteomes" id="UP000001294"/>
    </source>
</evidence>
<dbReference type="Gene3D" id="3.40.50.10090">
    <property type="match status" value="2"/>
</dbReference>
<sequence length="361" mass="40651">MEEHTNNELSRPQVPPVFLLKTPSSPRDVYEEYFLKNTFALPSRQRSNSPTDSKETNNFEYIKYDPIFVPVFSHSFHAQNLEIMKSYFRPTADDGDSIGEKGAPLRNAFSGQGKKYGGLIFTSQRAVEALGHILEHGDIPAEITTSTSKDLILYTVGPATTRTLTPLRDKFLPFATIYGDEAGTGENLAHLILNHYNKLYPATAEEGEDSSQKPGLLFLVGEQRRDIIPRTLMSKTLDENQRINVDELVVYETTQMEGFETQFQDVVRKGEELLKNEQTPLWTVIFSPTGCDAVLRTLNLLDSNNKDTNSSKRRCRIVTIGPTTKDHLITKYGFEPDVVARRPTPEGIGEGIKEYLLAMKL</sequence>
<dbReference type="PANTHER" id="PTHR12390:SF0">
    <property type="entry name" value="UROPORPHYRINOGEN-III SYNTHASE"/>
    <property type="match status" value="1"/>
</dbReference>
<dbReference type="InterPro" id="IPR003754">
    <property type="entry name" value="4pyrrol_synth_uPrphyn_synth"/>
</dbReference>
<name>B6QDN1_TALMQ</name>
<reference evidence="4" key="1">
    <citation type="journal article" date="2015" name="Genome Announc.">
        <title>Genome sequence of the AIDS-associated pathogen Penicillium marneffei (ATCC18224) and its near taxonomic relative Talaromyces stipitatus (ATCC10500).</title>
        <authorList>
            <person name="Nierman W.C."/>
            <person name="Fedorova-Abrams N.D."/>
            <person name="Andrianopoulos A."/>
        </authorList>
    </citation>
    <scope>NUCLEOTIDE SEQUENCE [LARGE SCALE GENOMIC DNA]</scope>
    <source>
        <strain evidence="4">ATCC 18224 / CBS 334.59 / QM 7333</strain>
    </source>
</reference>
<feature type="region of interest" description="Disordered" evidence="1">
    <location>
        <begin position="1"/>
        <end position="20"/>
    </location>
</feature>
<dbReference type="InterPro" id="IPR039793">
    <property type="entry name" value="UROS/Hem4"/>
</dbReference>
<dbReference type="AlphaFoldDB" id="B6QDN1"/>
<evidence type="ECO:0000313" key="3">
    <source>
        <dbReference type="EMBL" id="EEA23817.1"/>
    </source>
</evidence>
<feature type="domain" description="Tetrapyrrole biosynthesis uroporphyrinogen III synthase" evidence="2">
    <location>
        <begin position="101"/>
        <end position="348"/>
    </location>
</feature>
<dbReference type="InterPro" id="IPR036108">
    <property type="entry name" value="4pyrrol_syn_uPrphyn_synt_sf"/>
</dbReference>
<dbReference type="PANTHER" id="PTHR12390">
    <property type="entry name" value="UROPORPHYRINOGEN III SYNTHASE"/>
    <property type="match status" value="1"/>
</dbReference>
<dbReference type="UniPathway" id="UPA00251">
    <property type="reaction ID" value="UER00320"/>
</dbReference>
<dbReference type="VEuPathDB" id="FungiDB:PMAA_078450"/>